<evidence type="ECO:0000313" key="4">
    <source>
        <dbReference type="Proteomes" id="UP000764045"/>
    </source>
</evidence>
<name>A0A938WL04_9BACT</name>
<accession>A0A938WL04</accession>
<reference evidence="3 4" key="1">
    <citation type="journal article" date="2021" name="Sci. Rep.">
        <title>The distribution of antibiotic resistance genes in chicken gut microbiota commensals.</title>
        <authorList>
            <person name="Juricova H."/>
            <person name="Matiasovicova J."/>
            <person name="Kubasova T."/>
            <person name="Cejkova D."/>
            <person name="Rychlik I."/>
        </authorList>
    </citation>
    <scope>NUCLEOTIDE SEQUENCE [LARGE SCALE GENOMIC DNA]</scope>
    <source>
        <strain evidence="3 4">An819</strain>
    </source>
</reference>
<dbReference type="Pfam" id="PF11396">
    <property type="entry name" value="PepSY_like"/>
    <property type="match status" value="1"/>
</dbReference>
<keyword evidence="1" id="KW-0732">Signal</keyword>
<dbReference type="AlphaFoldDB" id="A0A938WL04"/>
<feature type="signal peptide" evidence="1">
    <location>
        <begin position="1"/>
        <end position="20"/>
    </location>
</feature>
<evidence type="ECO:0000313" key="3">
    <source>
        <dbReference type="EMBL" id="MBM6661095.1"/>
    </source>
</evidence>
<dbReference type="Proteomes" id="UP000764045">
    <property type="component" value="Unassembled WGS sequence"/>
</dbReference>
<sequence length="144" mass="16131">MKKSIMAIVCLVAFQTTAMADNDKPINVNQLPATAQQVIKGSFSGMKVALAKVESGLIDKSYDVIFTTGEKIEFDRNGNWTEIDCKRSSVPSKLVPTQINNYVNTNYSGNKILKIEKDRNEYEINLSNGVEIKFNKDFMVIDID</sequence>
<dbReference type="SUPFAM" id="SSF160574">
    <property type="entry name" value="BT0923-like"/>
    <property type="match status" value="1"/>
</dbReference>
<feature type="domain" description="Putative beta-lactamase-inhibitor-like PepSY-like" evidence="2">
    <location>
        <begin position="60"/>
        <end position="141"/>
    </location>
</feature>
<dbReference type="Gene3D" id="3.40.1420.30">
    <property type="match status" value="1"/>
</dbReference>
<proteinExistence type="predicted"/>
<keyword evidence="4" id="KW-1185">Reference proteome</keyword>
<gene>
    <name evidence="3" type="ORF">H6B30_04890</name>
</gene>
<evidence type="ECO:0000256" key="1">
    <source>
        <dbReference type="SAM" id="SignalP"/>
    </source>
</evidence>
<dbReference type="EMBL" id="JACJJL010000006">
    <property type="protein sequence ID" value="MBM6661095.1"/>
    <property type="molecule type" value="Genomic_DNA"/>
</dbReference>
<dbReference type="RefSeq" id="WP_205108644.1">
    <property type="nucleotide sequence ID" value="NZ_CAWUJD010000001.1"/>
</dbReference>
<dbReference type="InterPro" id="IPR021533">
    <property type="entry name" value="PepSY-like"/>
</dbReference>
<organism evidence="3 4">
    <name type="scientific">Marseilla massiliensis</name>
    <dbReference type="NCBI Taxonomy" id="1841864"/>
    <lineage>
        <taxon>Bacteria</taxon>
        <taxon>Pseudomonadati</taxon>
        <taxon>Bacteroidota</taxon>
        <taxon>Bacteroidia</taxon>
        <taxon>Bacteroidales</taxon>
        <taxon>Prevotellaceae</taxon>
        <taxon>Marseilla</taxon>
    </lineage>
</organism>
<comment type="caution">
    <text evidence="3">The sequence shown here is derived from an EMBL/GenBank/DDBJ whole genome shotgun (WGS) entry which is preliminary data.</text>
</comment>
<evidence type="ECO:0000259" key="2">
    <source>
        <dbReference type="Pfam" id="PF11396"/>
    </source>
</evidence>
<protein>
    <submittedName>
        <fullName evidence="3">PepSY-like domain-containing protein</fullName>
    </submittedName>
</protein>
<feature type="chain" id="PRO_5037474788" evidence="1">
    <location>
        <begin position="21"/>
        <end position="144"/>
    </location>
</feature>